<accession>A0A0C1DDQ3</accession>
<feature type="coiled-coil region" evidence="1">
    <location>
        <begin position="881"/>
        <end position="944"/>
    </location>
</feature>
<evidence type="ECO:0000313" key="3">
    <source>
        <dbReference type="Proteomes" id="UP000031246"/>
    </source>
</evidence>
<organism evidence="2 3">
    <name type="scientific">Pedobacter kyungheensis</name>
    <dbReference type="NCBI Taxonomy" id="1069985"/>
    <lineage>
        <taxon>Bacteria</taxon>
        <taxon>Pseudomonadati</taxon>
        <taxon>Bacteroidota</taxon>
        <taxon>Sphingobacteriia</taxon>
        <taxon>Sphingobacteriales</taxon>
        <taxon>Sphingobacteriaceae</taxon>
        <taxon>Pedobacter</taxon>
    </lineage>
</organism>
<dbReference type="Proteomes" id="UP000031246">
    <property type="component" value="Unassembled WGS sequence"/>
</dbReference>
<protein>
    <submittedName>
        <fullName evidence="2">Uncharacterized protein</fullName>
    </submittedName>
</protein>
<dbReference type="AlphaFoldDB" id="A0A0C1DDQ3"/>
<evidence type="ECO:0000313" key="2">
    <source>
        <dbReference type="EMBL" id="KIA95776.1"/>
    </source>
</evidence>
<dbReference type="RefSeq" id="WP_039472149.1">
    <property type="nucleotide sequence ID" value="NZ_JSYN01000004.1"/>
</dbReference>
<gene>
    <name evidence="2" type="ORF">OC25_04260</name>
</gene>
<keyword evidence="1" id="KW-0175">Coiled coil</keyword>
<name>A0A0C1DDQ3_9SPHI</name>
<dbReference type="OrthoDB" id="596204at2"/>
<sequence>MELINKTTVFEENQVLTAGQLNTTQQFLFQESRLTRIRLIGRGIVCGLHATYGVNTVHLSQGIGVTSWGFLISLGDCDLTHYKTYTLPDGLDYNYFNNAPLIELVTAANAAAMGATPITAALILSDYVVVLFLESATRDLKSCLGKSCDDLGKENTFTIRKLLIKKSDLVGINTLNNNKGGALYPALYELETIEYPRALINRIAAANYPALVNAYLSPVAAVLEKLTKQLSIIYKELPALGRHFPAVDFDNIRSNWEGKLIDLAAQYLAGKAYGFQYVYDAFEDIIKSYEELRCIAMHLHSVCLPNDDAFPMHLMLGSKACPPSVFRQEFEYSPLFNEYKDWSKKLVSVFGRTLTMFNGYFDSLSEKGERGILATPSKEKWQNIGKRALPIYFDPNNGDFEQYWNESLCHGCSNGKPLSYHYQAPLSLQTYGMSRLEAPLLYNFSDTSFFRMEGHLAVPEDDAVSQYKKLQRSFNLPFKVRSVFMGEGGVIKTVCRYPDLDSQYLVWRNVMLYYLNNLIKYSTLAEKMVGRFEDVKDAAKDAVSGVNTKKEAAPNAKAAGKESFNDAGAATEKTTTFGNLNKVFMKAGMVGERINQANYSKINNSRGRLETTADELQRDALRLVARFNDNLEELIATLVLEFTDFDEKRFKSAYTDLITTYVNGMKLLVRIINRDGNVELLPYLMAATILHRVINVLMIRPYITVGTLTDIRLQRNKSLRNNLSFFDYIRNSGAVEHLAGVNKGNTLLLLYHTGKELEYQTIGRAPQAARAKAKKAESPEYKVAEQALKATYEARSSDIKTRIVEQENELNQMELQLREGLEIKLAEIDKREVRSAGEIRKEESAIKSELEVKRKALKPTDGAKAEALEKEYKERIVLMRKSSEADKAKEIKELNKNTENELAERRKIHTEEIEKAKKEEAEALKEYEAQVKMLAKKIVIEEELEEIIYTGEGEKERKYLSDFEAKFNQQFKELNEKIGNQGLENIANNVIADFTVYDDDACCECNANDYKNKELTPLVAPISRFVVYNPSRINSAKIQVLNNLYHPGEYSVIVKSEPELGKISFEEEVYEPKPALKKQILVYTLDTDRVAKNARAMKSIVATDEIEYAIIENETGEEVGTDKITFFIGIGRIGQDTYELSGNVAYAKQFKVSVNDATGAVIQQNTFTGNKYSFNLNPGKYFVVMEGITPHGGGKGEIEIVNEDVVLNFSLG</sequence>
<keyword evidence="3" id="KW-1185">Reference proteome</keyword>
<comment type="caution">
    <text evidence="2">The sequence shown here is derived from an EMBL/GenBank/DDBJ whole genome shotgun (WGS) entry which is preliminary data.</text>
</comment>
<evidence type="ECO:0000256" key="1">
    <source>
        <dbReference type="SAM" id="Coils"/>
    </source>
</evidence>
<proteinExistence type="predicted"/>
<reference evidence="2 3" key="1">
    <citation type="submission" date="2014-10" db="EMBL/GenBank/DDBJ databases">
        <title>Pedobacter Kyungheensis.</title>
        <authorList>
            <person name="Anderson B.M."/>
            <person name="Newman J.D."/>
        </authorList>
    </citation>
    <scope>NUCLEOTIDE SEQUENCE [LARGE SCALE GENOMIC DNA]</scope>
    <source>
        <strain evidence="2 3">KACC 16221</strain>
    </source>
</reference>
<feature type="coiled-coil region" evidence="1">
    <location>
        <begin position="796"/>
        <end position="823"/>
    </location>
</feature>
<dbReference type="EMBL" id="JSYN01000004">
    <property type="protein sequence ID" value="KIA95776.1"/>
    <property type="molecule type" value="Genomic_DNA"/>
</dbReference>